<dbReference type="Proteomes" id="UP000601435">
    <property type="component" value="Unassembled WGS sequence"/>
</dbReference>
<dbReference type="GO" id="GO:0005886">
    <property type="term" value="C:plasma membrane"/>
    <property type="evidence" value="ECO:0007669"/>
    <property type="project" value="TreeGrafter"/>
</dbReference>
<comment type="caution">
    <text evidence="5">The sequence shown here is derived from an EMBL/GenBank/DDBJ whole genome shotgun (WGS) entry which is preliminary data.</text>
</comment>
<dbReference type="SUPFAM" id="SSF160246">
    <property type="entry name" value="EspE N-terminal domain-like"/>
    <property type="match status" value="1"/>
</dbReference>
<proteinExistence type="predicted"/>
<dbReference type="Gene3D" id="3.40.50.300">
    <property type="entry name" value="P-loop containing nucleotide triphosphate hydrolases"/>
    <property type="match status" value="1"/>
</dbReference>
<dbReference type="OrthoDB" id="439827at2759"/>
<keyword evidence="2" id="KW-0067">ATP-binding</keyword>
<dbReference type="SMART" id="SM00382">
    <property type="entry name" value="AAA"/>
    <property type="match status" value="1"/>
</dbReference>
<dbReference type="Pfam" id="PF00437">
    <property type="entry name" value="T2SSE"/>
    <property type="match status" value="1"/>
</dbReference>
<dbReference type="AlphaFoldDB" id="A0A812YPK0"/>
<accession>A0A812YPK0</accession>
<dbReference type="PANTHER" id="PTHR30258:SF2">
    <property type="entry name" value="COMG OPERON PROTEIN 1"/>
    <property type="match status" value="1"/>
</dbReference>
<dbReference type="GO" id="GO:0005524">
    <property type="term" value="F:ATP binding"/>
    <property type="evidence" value="ECO:0007669"/>
    <property type="project" value="UniProtKB-KW"/>
</dbReference>
<dbReference type="EMBL" id="CAJNJA010043141">
    <property type="protein sequence ID" value="CAE7790906.1"/>
    <property type="molecule type" value="Genomic_DNA"/>
</dbReference>
<dbReference type="InterPro" id="IPR003593">
    <property type="entry name" value="AAA+_ATPase"/>
</dbReference>
<name>A0A812YPK0_9DINO</name>
<dbReference type="InterPro" id="IPR001482">
    <property type="entry name" value="T2SS/T4SS_dom"/>
</dbReference>
<dbReference type="InterPro" id="IPR007831">
    <property type="entry name" value="T2SS_GspE_N"/>
</dbReference>
<gene>
    <name evidence="5" type="primary">xpsE</name>
    <name evidence="5" type="ORF">SNEC2469_LOCUS23239</name>
</gene>
<dbReference type="InterPro" id="IPR037257">
    <property type="entry name" value="T2SS_E_N_sf"/>
</dbReference>
<feature type="non-terminal residue" evidence="5">
    <location>
        <position position="1"/>
    </location>
</feature>
<evidence type="ECO:0000313" key="5">
    <source>
        <dbReference type="EMBL" id="CAE7790906.1"/>
    </source>
</evidence>
<reference evidence="5" key="1">
    <citation type="submission" date="2021-02" db="EMBL/GenBank/DDBJ databases">
        <authorList>
            <person name="Dougan E. K."/>
            <person name="Rhodes N."/>
            <person name="Thang M."/>
            <person name="Chan C."/>
        </authorList>
    </citation>
    <scope>NUCLEOTIDE SEQUENCE</scope>
</reference>
<dbReference type="CDD" id="cd01129">
    <property type="entry name" value="PulE-GspE-like"/>
    <property type="match status" value="1"/>
</dbReference>
<dbReference type="Gene3D" id="3.30.450.90">
    <property type="match status" value="1"/>
</dbReference>
<dbReference type="PROSITE" id="PS00662">
    <property type="entry name" value="T2SP_E"/>
    <property type="match status" value="1"/>
</dbReference>
<dbReference type="GO" id="GO:0016887">
    <property type="term" value="F:ATP hydrolysis activity"/>
    <property type="evidence" value="ECO:0007669"/>
    <property type="project" value="TreeGrafter"/>
</dbReference>
<evidence type="ECO:0000259" key="4">
    <source>
        <dbReference type="PROSITE" id="PS00662"/>
    </source>
</evidence>
<organism evidence="5 6">
    <name type="scientific">Symbiodinium necroappetens</name>
    <dbReference type="NCBI Taxonomy" id="1628268"/>
    <lineage>
        <taxon>Eukaryota</taxon>
        <taxon>Sar</taxon>
        <taxon>Alveolata</taxon>
        <taxon>Dinophyceae</taxon>
        <taxon>Suessiales</taxon>
        <taxon>Symbiodiniaceae</taxon>
        <taxon>Symbiodinium</taxon>
    </lineage>
</organism>
<dbReference type="InterPro" id="IPR027417">
    <property type="entry name" value="P-loop_NTPase"/>
</dbReference>
<dbReference type="Pfam" id="PF05157">
    <property type="entry name" value="MshEN"/>
    <property type="match status" value="1"/>
</dbReference>
<dbReference type="Gene3D" id="3.30.300.160">
    <property type="entry name" value="Type II secretion system, protein E, N-terminal domain"/>
    <property type="match status" value="1"/>
</dbReference>
<feature type="domain" description="Bacterial type II secretion system protein E" evidence="4">
    <location>
        <begin position="486"/>
        <end position="500"/>
    </location>
</feature>
<feature type="region of interest" description="Disordered" evidence="3">
    <location>
        <begin position="1"/>
        <end position="46"/>
    </location>
</feature>
<protein>
    <submittedName>
        <fullName evidence="5">XpsE protein</fullName>
    </submittedName>
</protein>
<dbReference type="PANTHER" id="PTHR30258">
    <property type="entry name" value="TYPE II SECRETION SYSTEM PROTEIN GSPE-RELATED"/>
    <property type="match status" value="1"/>
</dbReference>
<keyword evidence="6" id="KW-1185">Reference proteome</keyword>
<dbReference type="FunFam" id="3.40.50.300:FF:000398">
    <property type="entry name" value="Type IV pilus assembly ATPase PilB"/>
    <property type="match status" value="1"/>
</dbReference>
<evidence type="ECO:0000256" key="2">
    <source>
        <dbReference type="ARBA" id="ARBA00022840"/>
    </source>
</evidence>
<dbReference type="FunFam" id="3.30.450.90:FF:000001">
    <property type="entry name" value="Type II secretion system ATPase GspE"/>
    <property type="match status" value="1"/>
</dbReference>
<evidence type="ECO:0000256" key="3">
    <source>
        <dbReference type="SAM" id="MobiDB-lite"/>
    </source>
</evidence>
<dbReference type="SUPFAM" id="SSF52540">
    <property type="entry name" value="P-loop containing nucleoside triphosphate hydrolases"/>
    <property type="match status" value="1"/>
</dbReference>
<keyword evidence="1" id="KW-0547">Nucleotide-binding</keyword>
<sequence length="668" mass="73481">QRDAVKIEDEAEDTQSPGPDATIEIPDDPSESLAAYDTKHPKPADTEIDDALSFFDDDGSKPDDETVDATIDIDAGDITSALTEIYRPDDSGDTGGASGPDAFEDLLTAREIVTPKELLQAQAVVSKSPGTRLSDVLIERGADEEKVLRVLAESWSLAFETLDLDKAPDEIFDGTMLQRLGTDFCKEYEVLPVRVEDGRVILGTSRPDDVFMIDEARMRLKARAVRPVVVSGAQIRAALDLLGEDESEHVTDVESILDDIEEDDVRVEESGDDEVDLEREAAESPVIRYVNYIIQTAVKEGASDIHIEPGDKTLIVRYRIDGVLFEAMRPPNKMAAAITSRLKIMANLDISERRIPQDGRIRCNVQGRKLDLRVSTLPTSYGEKTVMRILDTKNINVSLDDLGFDENTLTIWKNQIAQPHGIVLVTGPTGSGKTTTLYASLRQMDKVSQNVSTVEDPVEYHLDGITQTQVHEKIGMTFASALRALLRQDPDVIMLGEIRDMETAGIAIQAALTGHLVLSTLHTNDAPSAITRLVNIGIEPFLIGAAVNAVLAQRLVRRVCQNCKKPAEHTDDMREFLEMQGIPLDAVVEGEGCEKCRQLGYSGRLGLYELLVVDDSLRDVVARNPNVTEFRRMCCDRGMHTLRQDGFAKVSTGQTTPAEVLRVTEAMA</sequence>
<evidence type="ECO:0000313" key="6">
    <source>
        <dbReference type="Proteomes" id="UP000601435"/>
    </source>
</evidence>
<evidence type="ECO:0000256" key="1">
    <source>
        <dbReference type="ARBA" id="ARBA00022741"/>
    </source>
</evidence>